<dbReference type="Gene3D" id="3.90.180.10">
    <property type="entry name" value="Medium-chain alcohol dehydrogenases, catalytic domain"/>
    <property type="match status" value="1"/>
</dbReference>
<dbReference type="SUPFAM" id="SSF51735">
    <property type="entry name" value="NAD(P)-binding Rossmann-fold domains"/>
    <property type="match status" value="1"/>
</dbReference>
<dbReference type="PROSITE" id="PS00065">
    <property type="entry name" value="D_2_HYDROXYACID_DH_1"/>
    <property type="match status" value="1"/>
</dbReference>
<dbReference type="GO" id="GO:0016616">
    <property type="term" value="F:oxidoreductase activity, acting on the CH-OH group of donors, NAD or NADP as acceptor"/>
    <property type="evidence" value="ECO:0007669"/>
    <property type="project" value="InterPro"/>
</dbReference>
<dbReference type="EMBL" id="JAYKXP010000018">
    <property type="protein sequence ID" value="KAK7047750.1"/>
    <property type="molecule type" value="Genomic_DNA"/>
</dbReference>
<protein>
    <recommendedName>
        <fullName evidence="5">Enoyl reductase (ER) domain-containing protein</fullName>
    </recommendedName>
</protein>
<name>A0AAW0D9M0_9AGAR</name>
<comment type="caution">
    <text evidence="6">The sequence shown here is derived from an EMBL/GenBank/DDBJ whole genome shotgun (WGS) entry which is preliminary data.</text>
</comment>
<dbReference type="Gene3D" id="3.40.50.720">
    <property type="entry name" value="NAD(P)-binding Rossmann-like Domain"/>
    <property type="match status" value="1"/>
</dbReference>
<evidence type="ECO:0000256" key="4">
    <source>
        <dbReference type="ARBA" id="ARBA00023002"/>
    </source>
</evidence>
<dbReference type="InterPro" id="IPR036291">
    <property type="entry name" value="NAD(P)-bd_dom_sf"/>
</dbReference>
<dbReference type="SMART" id="SM00829">
    <property type="entry name" value="PKS_ER"/>
    <property type="match status" value="1"/>
</dbReference>
<dbReference type="GO" id="GO:0046872">
    <property type="term" value="F:metal ion binding"/>
    <property type="evidence" value="ECO:0007669"/>
    <property type="project" value="UniProtKB-KW"/>
</dbReference>
<evidence type="ECO:0000256" key="2">
    <source>
        <dbReference type="ARBA" id="ARBA00022723"/>
    </source>
</evidence>
<feature type="domain" description="Enoyl reductase (ER)" evidence="5">
    <location>
        <begin position="12"/>
        <end position="275"/>
    </location>
</feature>
<dbReference type="AlphaFoldDB" id="A0AAW0D9M0"/>
<dbReference type="InterPro" id="IPR011032">
    <property type="entry name" value="GroES-like_sf"/>
</dbReference>
<evidence type="ECO:0000256" key="1">
    <source>
        <dbReference type="ARBA" id="ARBA00001947"/>
    </source>
</evidence>
<proteinExistence type="predicted"/>
<evidence type="ECO:0000259" key="5">
    <source>
        <dbReference type="SMART" id="SM00829"/>
    </source>
</evidence>
<evidence type="ECO:0000313" key="6">
    <source>
        <dbReference type="EMBL" id="KAK7047750.1"/>
    </source>
</evidence>
<dbReference type="CDD" id="cd05283">
    <property type="entry name" value="CAD1"/>
    <property type="match status" value="1"/>
</dbReference>
<dbReference type="Pfam" id="PF08240">
    <property type="entry name" value="ADH_N"/>
    <property type="match status" value="1"/>
</dbReference>
<keyword evidence="2" id="KW-0479">Metal-binding</keyword>
<dbReference type="PANTHER" id="PTHR42683">
    <property type="entry name" value="ALDEHYDE REDUCTASE"/>
    <property type="match status" value="1"/>
</dbReference>
<dbReference type="Proteomes" id="UP001383192">
    <property type="component" value="Unassembled WGS sequence"/>
</dbReference>
<dbReference type="InterPro" id="IPR047109">
    <property type="entry name" value="CAD-like"/>
</dbReference>
<evidence type="ECO:0000313" key="7">
    <source>
        <dbReference type="Proteomes" id="UP001383192"/>
    </source>
</evidence>
<keyword evidence="4" id="KW-0560">Oxidoreductase</keyword>
<dbReference type="SUPFAM" id="SSF50129">
    <property type="entry name" value="GroES-like"/>
    <property type="match status" value="1"/>
</dbReference>
<sequence length="349" mass="38659">MTQIYQGVTFRGSSSGIVVKSSFTRRAEDLEADDVVVKVTHSGLCGTELHYRNRDMVLGHEGVGIVIALPPKPKHGLKLGDRVGWGFYHSTCGSCEPCLTGRDCYCEYRQMYGTHNLDQGSFAELCVWKAQWLIKIPDGIPSEEAAALMCAGVSVFSPLLEHVKPTDRVGIVGVGGLGHLAIQFARQMGCEVVAFSRSSSKREECLSWGAKEFYCTTSSNNGSDLEDFDALHFNKDKKLHKLIVCTAEDIDWRNYMKILGTLPTVIPLTVSQGALGAPYDALLLKGLRVAGSVPTSKLAFIQTLEFAERNGIRPKVEKFELRKGEKEIMDVMERLKKGDIRYRAVFAWD</sequence>
<dbReference type="InterPro" id="IPR029752">
    <property type="entry name" value="D-isomer_DH_CS1"/>
</dbReference>
<dbReference type="InterPro" id="IPR020843">
    <property type="entry name" value="ER"/>
</dbReference>
<dbReference type="Pfam" id="PF00107">
    <property type="entry name" value="ADH_zinc_N"/>
    <property type="match status" value="1"/>
</dbReference>
<keyword evidence="7" id="KW-1185">Reference proteome</keyword>
<accession>A0AAW0D9M0</accession>
<organism evidence="6 7">
    <name type="scientific">Paramarasmius palmivorus</name>
    <dbReference type="NCBI Taxonomy" id="297713"/>
    <lineage>
        <taxon>Eukaryota</taxon>
        <taxon>Fungi</taxon>
        <taxon>Dikarya</taxon>
        <taxon>Basidiomycota</taxon>
        <taxon>Agaricomycotina</taxon>
        <taxon>Agaricomycetes</taxon>
        <taxon>Agaricomycetidae</taxon>
        <taxon>Agaricales</taxon>
        <taxon>Marasmiineae</taxon>
        <taxon>Marasmiaceae</taxon>
        <taxon>Paramarasmius</taxon>
    </lineage>
</organism>
<evidence type="ECO:0000256" key="3">
    <source>
        <dbReference type="ARBA" id="ARBA00022833"/>
    </source>
</evidence>
<dbReference type="FunFam" id="3.40.50.720:FF:000022">
    <property type="entry name" value="Cinnamyl alcohol dehydrogenase"/>
    <property type="match status" value="1"/>
</dbReference>
<dbReference type="InterPro" id="IPR013154">
    <property type="entry name" value="ADH-like_N"/>
</dbReference>
<reference evidence="6 7" key="1">
    <citation type="submission" date="2024-01" db="EMBL/GenBank/DDBJ databases">
        <title>A draft genome for a cacao thread blight-causing isolate of Paramarasmius palmivorus.</title>
        <authorList>
            <person name="Baruah I.K."/>
            <person name="Bukari Y."/>
            <person name="Amoako-Attah I."/>
            <person name="Meinhardt L.W."/>
            <person name="Bailey B.A."/>
            <person name="Cohen S.P."/>
        </authorList>
    </citation>
    <scope>NUCLEOTIDE SEQUENCE [LARGE SCALE GENOMIC DNA]</scope>
    <source>
        <strain evidence="6 7">GH-12</strain>
    </source>
</reference>
<comment type="cofactor">
    <cofactor evidence="1">
        <name>Zn(2+)</name>
        <dbReference type="ChEBI" id="CHEBI:29105"/>
    </cofactor>
</comment>
<dbReference type="InterPro" id="IPR013149">
    <property type="entry name" value="ADH-like_C"/>
</dbReference>
<keyword evidence="3" id="KW-0862">Zinc</keyword>
<gene>
    <name evidence="6" type="ORF">VNI00_006078</name>
</gene>